<evidence type="ECO:0000313" key="2">
    <source>
        <dbReference type="Proteomes" id="UP001189756"/>
    </source>
</evidence>
<comment type="caution">
    <text evidence="1">The sequence shown here is derived from an EMBL/GenBank/DDBJ whole genome shotgun (WGS) entry which is preliminary data.</text>
</comment>
<organism evidence="1 2">
    <name type="scientific">Ralstonia thomasii</name>
    <dbReference type="NCBI Taxonomy" id="3058596"/>
    <lineage>
        <taxon>Bacteria</taxon>
        <taxon>Pseudomonadati</taxon>
        <taxon>Pseudomonadota</taxon>
        <taxon>Betaproteobacteria</taxon>
        <taxon>Burkholderiales</taxon>
        <taxon>Burkholderiaceae</taxon>
        <taxon>Ralstonia</taxon>
    </lineage>
</organism>
<proteinExistence type="predicted"/>
<accession>A0AAD2BZB3</accession>
<gene>
    <name evidence="1" type="ORF">R77560_04730</name>
</gene>
<dbReference type="AlphaFoldDB" id="A0AAD2BZB3"/>
<sequence length="43" mass="4872">MEAYFTIYGHRELCTILRAHGHGTFDVQRKSDGRCFRVSGIAA</sequence>
<dbReference type="RefSeq" id="WP_283246358.1">
    <property type="nucleotide sequence ID" value="NZ_CATZAZ010000020.1"/>
</dbReference>
<dbReference type="EMBL" id="CATZAZ010000020">
    <property type="protein sequence ID" value="CAJ0808502.1"/>
    <property type="molecule type" value="Genomic_DNA"/>
</dbReference>
<name>A0AAD2BZB3_9RALS</name>
<dbReference type="Proteomes" id="UP001189756">
    <property type="component" value="Unassembled WGS sequence"/>
</dbReference>
<evidence type="ECO:0000313" key="1">
    <source>
        <dbReference type="EMBL" id="CAJ0808502.1"/>
    </source>
</evidence>
<protein>
    <submittedName>
        <fullName evidence="1">Uncharacterized protein</fullName>
    </submittedName>
</protein>
<reference evidence="1" key="1">
    <citation type="submission" date="2023-07" db="EMBL/GenBank/DDBJ databases">
        <authorList>
            <person name="Peeters C."/>
        </authorList>
    </citation>
    <scope>NUCLEOTIDE SEQUENCE</scope>
    <source>
        <strain evidence="1">R-77560</strain>
    </source>
</reference>